<comment type="function">
    <text evidence="2">Has a role in nuclear-cytoplasmic transport of proteins and mRNAs.</text>
</comment>
<dbReference type="InterPro" id="IPR002075">
    <property type="entry name" value="NTF2_dom"/>
</dbReference>
<dbReference type="CDD" id="cd00780">
    <property type="entry name" value="NTF2"/>
    <property type="match status" value="1"/>
</dbReference>
<dbReference type="Gene3D" id="3.10.450.50">
    <property type="match status" value="1"/>
</dbReference>
<dbReference type="InterPro" id="IPR018222">
    <property type="entry name" value="Nuclear_transport_factor_2_euk"/>
</dbReference>
<sequence>MNENFDRIGKAFIEQYYKLFDSNRAELKVFYRDDSMLTFEGVQAQGSVAIIEKLQSLKFQSVQHVITTGDCQPSADFGVLIHVIGQLKTDNDQPHSFSQTFCLRRDPVNPTNYYCYNDIFRLSLHHG</sequence>
<gene>
    <name evidence="3" type="ORF">PACLA_8A065188</name>
</gene>
<keyword evidence="2" id="KW-0813">Transport</keyword>
<dbReference type="GO" id="GO:0005737">
    <property type="term" value="C:cytoplasm"/>
    <property type="evidence" value="ECO:0007669"/>
    <property type="project" value="UniProtKB-SubCell"/>
</dbReference>
<dbReference type="AlphaFoldDB" id="A0A6S7K632"/>
<accession>A0A6S7K632</accession>
<dbReference type="InterPro" id="IPR032710">
    <property type="entry name" value="NTF2-like_dom_sf"/>
</dbReference>
<keyword evidence="4" id="KW-1185">Reference proteome</keyword>
<dbReference type="Pfam" id="PF02136">
    <property type="entry name" value="NTF2"/>
    <property type="match status" value="1"/>
</dbReference>
<dbReference type="SUPFAM" id="SSF54427">
    <property type="entry name" value="NTF2-like"/>
    <property type="match status" value="1"/>
</dbReference>
<reference evidence="3" key="1">
    <citation type="submission" date="2020-04" db="EMBL/GenBank/DDBJ databases">
        <authorList>
            <person name="Alioto T."/>
            <person name="Alioto T."/>
            <person name="Gomez Garrido J."/>
        </authorList>
    </citation>
    <scope>NUCLEOTIDE SEQUENCE</scope>
    <source>
        <strain evidence="3">A484AB</strain>
    </source>
</reference>
<keyword evidence="1 2" id="KW-0963">Cytoplasm</keyword>
<organism evidence="3 4">
    <name type="scientific">Paramuricea clavata</name>
    <name type="common">Red gorgonian</name>
    <name type="synonym">Violescent sea-whip</name>
    <dbReference type="NCBI Taxonomy" id="317549"/>
    <lineage>
        <taxon>Eukaryota</taxon>
        <taxon>Metazoa</taxon>
        <taxon>Cnidaria</taxon>
        <taxon>Anthozoa</taxon>
        <taxon>Octocorallia</taxon>
        <taxon>Malacalcyonacea</taxon>
        <taxon>Plexauridae</taxon>
        <taxon>Paramuricea</taxon>
    </lineage>
</organism>
<name>A0A6S7K632_PARCT</name>
<dbReference type="FunFam" id="3.10.450.50:FF:000005">
    <property type="entry name" value="Nuclear transport factor 2"/>
    <property type="match status" value="1"/>
</dbReference>
<evidence type="ECO:0000256" key="2">
    <source>
        <dbReference type="RuleBase" id="RU369002"/>
    </source>
</evidence>
<keyword evidence="2" id="KW-0539">Nucleus</keyword>
<evidence type="ECO:0000313" key="4">
    <source>
        <dbReference type="Proteomes" id="UP001152795"/>
    </source>
</evidence>
<evidence type="ECO:0000313" key="3">
    <source>
        <dbReference type="EMBL" id="CAB4038134.1"/>
    </source>
</evidence>
<dbReference type="EMBL" id="CACRXK020023849">
    <property type="protein sequence ID" value="CAB4038134.1"/>
    <property type="molecule type" value="Genomic_DNA"/>
</dbReference>
<dbReference type="GO" id="GO:0005635">
    <property type="term" value="C:nuclear envelope"/>
    <property type="evidence" value="ECO:0007669"/>
    <property type="project" value="UniProtKB-ARBA"/>
</dbReference>
<proteinExistence type="predicted"/>
<keyword evidence="2" id="KW-0653">Protein transport</keyword>
<dbReference type="Proteomes" id="UP001152795">
    <property type="component" value="Unassembled WGS sequence"/>
</dbReference>
<dbReference type="GO" id="GO:0006606">
    <property type="term" value="P:protein import into nucleus"/>
    <property type="evidence" value="ECO:0007669"/>
    <property type="project" value="UniProtKB-ARBA"/>
</dbReference>
<dbReference type="InterPro" id="IPR045875">
    <property type="entry name" value="NTF2"/>
</dbReference>
<evidence type="ECO:0000256" key="1">
    <source>
        <dbReference type="ARBA" id="ARBA00022490"/>
    </source>
</evidence>
<dbReference type="OrthoDB" id="6507044at2759"/>
<comment type="caution">
    <text evidence="3">The sequence shown here is derived from an EMBL/GenBank/DDBJ whole genome shotgun (WGS) entry which is preliminary data.</text>
</comment>
<dbReference type="PROSITE" id="PS50177">
    <property type="entry name" value="NTF2_DOMAIN"/>
    <property type="match status" value="1"/>
</dbReference>
<comment type="subcellular location">
    <subcellularLocation>
        <location evidence="2">Cytoplasm</location>
    </subcellularLocation>
    <subcellularLocation>
        <location evidence="2">Nucleus</location>
    </subcellularLocation>
</comment>
<dbReference type="GO" id="GO:0051028">
    <property type="term" value="P:mRNA transport"/>
    <property type="evidence" value="ECO:0007669"/>
    <property type="project" value="UniProtKB-UniRule"/>
</dbReference>
<dbReference type="PANTHER" id="PTHR12612">
    <property type="entry name" value="NUCLEAR TRANSPORT FACTOR 2"/>
    <property type="match status" value="1"/>
</dbReference>
<protein>
    <recommendedName>
        <fullName evidence="2">Nuclear transport factor 2</fullName>
        <shortName evidence="2">NTF-2</shortName>
    </recommendedName>
</protein>